<accession>A0A6A3HRX8</accession>
<sequence length="729" mass="82222">MSLQDLEFMRPWCRRMARAVEHTRSEVKIHRWGPDYKAAIQFSVASPKYLLKHKYDLEVLREGISLFAALAWIDVEASASLLSKLNCKFSEVRCINVSGMPALPAFVELRLSKRWAMHEDVAWVNEVVTSMCCRLDPQNTSDEFLETWTAIERLLGTSSASASTRSLRGLEVPVRLVVDEFNDGSGVAVLAQTWKVVRNVMDKNQISWGWASSNLEKPASCSKGLRRDCFSSFVLDSISAEHLSMENSFLHGEIKPTFIQLVGEMTGRVRFSDVTFPLLLLEENAATVGRLCRMISRILCIKSCSNVLQERKCMANVVEVRYTTTWPFPAFCAALAVTQSCQSIHVFKLDDDNDYTRATAWRWLAYALFSKRARACSSVRKIKLTGAHLSSEDAEAMAQMIIRDSHEHELISSETLTSVAVPDEAEYHVDENAVVRIYDRVSFMLGSSESFQIGRTCGIKLVGADDGTSEWVDAIVPGIGWCKLQRTSLGRCHSRAVQDRQSPLQLGMEMSGSWGGVPRLLELVGPSLQTLRLTLLKDSEVLDISWILSSCPSLEELTVKCEHVSAEAFVKSCDEHKSRLRRIQMVFDDYKIVANVLKDDSHQLTKHLQWWYCPRFSLERRPVAALQDMLNVNRSLRWLTVETVTSDTKESATLLMGYNGEQLDVAGEKLSTTCKLAFLSVFDSSEEDPHSPKKRKSTLLQAPDGYTLSRIFQFAADRAVRRVEVVYVY</sequence>
<evidence type="ECO:0000313" key="4">
    <source>
        <dbReference type="Proteomes" id="UP000429607"/>
    </source>
</evidence>
<keyword evidence="5" id="KW-1185">Reference proteome</keyword>
<dbReference type="AlphaFoldDB" id="A0A6A3HRX8"/>
<evidence type="ECO:0000313" key="6">
    <source>
        <dbReference type="Proteomes" id="UP000435112"/>
    </source>
</evidence>
<dbReference type="Proteomes" id="UP000434957">
    <property type="component" value="Unassembled WGS sequence"/>
</dbReference>
<evidence type="ECO:0000313" key="2">
    <source>
        <dbReference type="EMBL" id="KAE8973803.1"/>
    </source>
</evidence>
<dbReference type="EMBL" id="QXFT01003817">
    <property type="protein sequence ID" value="KAE9282416.1"/>
    <property type="molecule type" value="Genomic_DNA"/>
</dbReference>
<evidence type="ECO:0000313" key="3">
    <source>
        <dbReference type="EMBL" id="KAE9282416.1"/>
    </source>
</evidence>
<dbReference type="EMBL" id="QXFV01003802">
    <property type="protein sequence ID" value="KAE8973803.1"/>
    <property type="molecule type" value="Genomic_DNA"/>
</dbReference>
<reference evidence="4 6" key="1">
    <citation type="submission" date="2018-09" db="EMBL/GenBank/DDBJ databases">
        <title>Genomic investigation of the strawberry pathogen Phytophthora fragariae indicates pathogenicity is determined by transcriptional variation in three key races.</title>
        <authorList>
            <person name="Adams T.M."/>
            <person name="Armitage A.D."/>
            <person name="Sobczyk M.K."/>
            <person name="Bates H.J."/>
            <person name="Dunwell J.M."/>
            <person name="Nellist C.F."/>
            <person name="Harrison R.J."/>
        </authorList>
    </citation>
    <scope>NUCLEOTIDE SEQUENCE [LARGE SCALE GENOMIC DNA]</scope>
    <source>
        <strain evidence="2 4">SCRP249</strain>
        <strain evidence="1 6">SCRP324</strain>
        <strain evidence="3 5">SCRP333</strain>
    </source>
</reference>
<dbReference type="Proteomes" id="UP000429607">
    <property type="component" value="Unassembled WGS sequence"/>
</dbReference>
<dbReference type="OrthoDB" id="129399at2759"/>
<name>A0A6A3HRX8_9STRA</name>
<gene>
    <name evidence="2" type="ORF">PR001_g26202</name>
    <name evidence="1" type="ORF">PR002_g26426</name>
    <name evidence="3" type="ORF">PR003_g27411</name>
</gene>
<comment type="caution">
    <text evidence="1">The sequence shown here is derived from an EMBL/GenBank/DDBJ whole genome shotgun (WGS) entry which is preliminary data.</text>
</comment>
<organism evidence="1 6">
    <name type="scientific">Phytophthora rubi</name>
    <dbReference type="NCBI Taxonomy" id="129364"/>
    <lineage>
        <taxon>Eukaryota</taxon>
        <taxon>Sar</taxon>
        <taxon>Stramenopiles</taxon>
        <taxon>Oomycota</taxon>
        <taxon>Peronosporomycetes</taxon>
        <taxon>Peronosporales</taxon>
        <taxon>Peronosporaceae</taxon>
        <taxon>Phytophthora</taxon>
    </lineage>
</organism>
<protein>
    <submittedName>
        <fullName evidence="1">Uncharacterized protein</fullName>
    </submittedName>
</protein>
<evidence type="ECO:0000313" key="5">
    <source>
        <dbReference type="Proteomes" id="UP000434957"/>
    </source>
</evidence>
<proteinExistence type="predicted"/>
<dbReference type="EMBL" id="QXFU01003793">
    <property type="protein sequence ID" value="KAE8972720.1"/>
    <property type="molecule type" value="Genomic_DNA"/>
</dbReference>
<evidence type="ECO:0000313" key="1">
    <source>
        <dbReference type="EMBL" id="KAE8972720.1"/>
    </source>
</evidence>
<dbReference type="Proteomes" id="UP000435112">
    <property type="component" value="Unassembled WGS sequence"/>
</dbReference>